<dbReference type="Proteomes" id="UP000654075">
    <property type="component" value="Unassembled WGS sequence"/>
</dbReference>
<feature type="region of interest" description="Disordered" evidence="2">
    <location>
        <begin position="312"/>
        <end position="336"/>
    </location>
</feature>
<comment type="caution">
    <text evidence="3">The sequence shown here is derived from an EMBL/GenBank/DDBJ whole genome shotgun (WGS) entry which is preliminary data.</text>
</comment>
<sequence length="497" mass="53885">LGRWQAAIGLLRTAAELRCGPDVMMLSAVASACATSALWLQAAELLMEALHQGLQPDVVLYNAVLGACEKAGQWQRALSFLAAPPLLLRPDVVSWSSVASGVAASGVADFGWSWSLWLLLKLRSDSQGVRPDAVMCNVALSALARGGSWEKAVGLLASLPQWRLQPTTVSFNSCSTACEKARQWRWPLWLLTSMHALSSGNNNNNDNNNNNNDNNNKDAQRFSGSSNNNNDNDNNNAVPDVITYSSAISACEKCGRQWRQAVMLLRRMRSRLVQPNTVTFNALISACEQQPGEDVEDADDQSQTELCQTTNKLTNNNDNHHHHRVDNHNNNHNNDHLPSSNWPLSLSLLEEMRQRALVLTLVSCNAALSCLEKGWAANNDNNNNNDNNDNNHHGHGVWTLAIDLLAGCVKEQRRPDRLTYGAVLGCLSRASQWAGALGILQQMCAEAGMGQQHLAPDEAVYAQVLLACQRAPPNGGAARCAPELLGALRSAALAAAA</sequence>
<evidence type="ECO:0000256" key="1">
    <source>
        <dbReference type="PROSITE-ProRule" id="PRU00708"/>
    </source>
</evidence>
<feature type="compositionally biased region" description="Basic and acidic residues" evidence="2">
    <location>
        <begin position="326"/>
        <end position="335"/>
    </location>
</feature>
<dbReference type="PROSITE" id="PS51375">
    <property type="entry name" value="PPR"/>
    <property type="match status" value="2"/>
</dbReference>
<dbReference type="InterPro" id="IPR011990">
    <property type="entry name" value="TPR-like_helical_dom_sf"/>
</dbReference>
<feature type="compositionally biased region" description="Low complexity" evidence="2">
    <location>
        <begin position="227"/>
        <end position="236"/>
    </location>
</feature>
<dbReference type="Pfam" id="PF13041">
    <property type="entry name" value="PPR_2"/>
    <property type="match status" value="1"/>
</dbReference>
<feature type="non-terminal residue" evidence="3">
    <location>
        <position position="1"/>
    </location>
</feature>
<evidence type="ECO:0008006" key="5">
    <source>
        <dbReference type="Google" id="ProtNLM"/>
    </source>
</evidence>
<keyword evidence="4" id="KW-1185">Reference proteome</keyword>
<dbReference type="AlphaFoldDB" id="A0A813HUB6"/>
<feature type="region of interest" description="Disordered" evidence="2">
    <location>
        <begin position="200"/>
        <end position="238"/>
    </location>
</feature>
<dbReference type="Pfam" id="PF13812">
    <property type="entry name" value="PPR_3"/>
    <property type="match status" value="2"/>
</dbReference>
<protein>
    <recommendedName>
        <fullName evidence="5">Pentatricopeptide repeat-containing protein, chloroplastic</fullName>
    </recommendedName>
</protein>
<dbReference type="PANTHER" id="PTHR47938">
    <property type="entry name" value="RESPIRATORY COMPLEX I CHAPERONE (CIA84), PUTATIVE (AFU_ORTHOLOGUE AFUA_2G06020)-RELATED"/>
    <property type="match status" value="1"/>
</dbReference>
<proteinExistence type="predicted"/>
<evidence type="ECO:0000256" key="2">
    <source>
        <dbReference type="SAM" id="MobiDB-lite"/>
    </source>
</evidence>
<feature type="compositionally biased region" description="Low complexity" evidence="2">
    <location>
        <begin position="201"/>
        <end position="214"/>
    </location>
</feature>
<reference evidence="3" key="1">
    <citation type="submission" date="2021-02" db="EMBL/GenBank/DDBJ databases">
        <authorList>
            <person name="Dougan E. K."/>
            <person name="Rhodes N."/>
            <person name="Thang M."/>
            <person name="Chan C."/>
        </authorList>
    </citation>
    <scope>NUCLEOTIDE SEQUENCE</scope>
</reference>
<dbReference type="InterPro" id="IPR002885">
    <property type="entry name" value="PPR_rpt"/>
</dbReference>
<accession>A0A813HUB6</accession>
<feature type="repeat" description="PPR" evidence="1">
    <location>
        <begin position="132"/>
        <end position="166"/>
    </location>
</feature>
<feature type="non-terminal residue" evidence="3">
    <location>
        <position position="497"/>
    </location>
</feature>
<dbReference type="Gene3D" id="1.25.40.10">
    <property type="entry name" value="Tetratricopeptide repeat domain"/>
    <property type="match status" value="4"/>
</dbReference>
<organism evidence="3 4">
    <name type="scientific">Polarella glacialis</name>
    <name type="common">Dinoflagellate</name>
    <dbReference type="NCBI Taxonomy" id="89957"/>
    <lineage>
        <taxon>Eukaryota</taxon>
        <taxon>Sar</taxon>
        <taxon>Alveolata</taxon>
        <taxon>Dinophyceae</taxon>
        <taxon>Suessiales</taxon>
        <taxon>Suessiaceae</taxon>
        <taxon>Polarella</taxon>
    </lineage>
</organism>
<feature type="repeat" description="PPR" evidence="1">
    <location>
        <begin position="240"/>
        <end position="275"/>
    </location>
</feature>
<dbReference type="PANTHER" id="PTHR47938:SF35">
    <property type="entry name" value="PENTATRICOPEPTIDE REPEAT-CONTAINING PROTEIN 4, MITOCHONDRIAL-RELATED"/>
    <property type="match status" value="1"/>
</dbReference>
<name>A0A813HUB6_POLGL</name>
<gene>
    <name evidence="3" type="ORF">PGLA1383_LOCUS55989</name>
</gene>
<dbReference type="GO" id="GO:0003729">
    <property type="term" value="F:mRNA binding"/>
    <property type="evidence" value="ECO:0007669"/>
    <property type="project" value="TreeGrafter"/>
</dbReference>
<evidence type="ECO:0000313" key="3">
    <source>
        <dbReference type="EMBL" id="CAE8641318.1"/>
    </source>
</evidence>
<dbReference type="EMBL" id="CAJNNV010032876">
    <property type="protein sequence ID" value="CAE8641318.1"/>
    <property type="molecule type" value="Genomic_DNA"/>
</dbReference>
<evidence type="ECO:0000313" key="4">
    <source>
        <dbReference type="Proteomes" id="UP000654075"/>
    </source>
</evidence>